<evidence type="ECO:0000259" key="1">
    <source>
        <dbReference type="Pfam" id="PF04326"/>
    </source>
</evidence>
<dbReference type="Pfam" id="PF04326">
    <property type="entry name" value="SLFN_AlbA_2"/>
    <property type="match status" value="1"/>
</dbReference>
<dbReference type="Gene3D" id="3.30.950.30">
    <property type="entry name" value="Schlafen, AAA domain"/>
    <property type="match status" value="1"/>
</dbReference>
<organism evidence="2 3">
    <name type="scientific">Nonomuraea spiralis</name>
    <dbReference type="NCBI Taxonomy" id="46182"/>
    <lineage>
        <taxon>Bacteria</taxon>
        <taxon>Bacillati</taxon>
        <taxon>Actinomycetota</taxon>
        <taxon>Actinomycetes</taxon>
        <taxon>Streptosporangiales</taxon>
        <taxon>Streptosporangiaceae</taxon>
        <taxon>Nonomuraea</taxon>
    </lineage>
</organism>
<accession>A0ABV5IUS3</accession>
<evidence type="ECO:0000313" key="3">
    <source>
        <dbReference type="Proteomes" id="UP001589647"/>
    </source>
</evidence>
<dbReference type="InterPro" id="IPR038461">
    <property type="entry name" value="Schlafen_AlbA_2_dom_sf"/>
</dbReference>
<name>A0ABV5IUS3_9ACTN</name>
<dbReference type="RefSeq" id="WP_189654155.1">
    <property type="nucleotide sequence ID" value="NZ_BMRC01000059.1"/>
</dbReference>
<feature type="domain" description="Schlafen AlbA-2" evidence="1">
    <location>
        <begin position="50"/>
        <end position="160"/>
    </location>
</feature>
<dbReference type="Proteomes" id="UP001589647">
    <property type="component" value="Unassembled WGS sequence"/>
</dbReference>
<gene>
    <name evidence="2" type="ORF">ACFFV7_44525</name>
</gene>
<comment type="caution">
    <text evidence="2">The sequence shown here is derived from an EMBL/GenBank/DDBJ whole genome shotgun (WGS) entry which is preliminary data.</text>
</comment>
<sequence>MRPNLEIRYPPFARSTMMNVVSLIQALLHAAPTQVTMDRIRRLVKLVGPEAPTVEYKADMAQSIATAVAALANTYGGLVLVGVSDRRVITGVKEKTIEAVAEHCHSKIEPPWVPDIVPVPMDDGSGRFVLVLRVVPGLTPRPMLVDGAAPIRSHSTTHPASRQQLAALFAENDVRAQADPWSIQRPDIPVGAGGTDERVDLVLRSGLNIAVDPRAAWRPLGEQHADRLAQALSHSPLPAVLSALVSTGADCRPFERRGHNRSRVIRLYWQAPAPDRTRGLPVPVEASLTAEVPGGYGHQATHLRVHLDVTTRLANWDALREAEWQPVSGRTEPPAEQWLMSIEALELVMDAMISALVDERVVGALAGLAFVDALTIAQPRVLHMVTSRPIPQVLDTRGLTQIPGAGNSTGVHVLADPGLDLADPEQRHGQVRSWLIQTALDAGLLGMEQRLRDRPRPTAAG</sequence>
<evidence type="ECO:0000313" key="2">
    <source>
        <dbReference type="EMBL" id="MFB9208311.1"/>
    </source>
</evidence>
<keyword evidence="3" id="KW-1185">Reference proteome</keyword>
<reference evidence="2 3" key="1">
    <citation type="submission" date="2024-09" db="EMBL/GenBank/DDBJ databases">
        <authorList>
            <person name="Sun Q."/>
            <person name="Mori K."/>
        </authorList>
    </citation>
    <scope>NUCLEOTIDE SEQUENCE [LARGE SCALE GENOMIC DNA]</scope>
    <source>
        <strain evidence="2 3">CCM 3426</strain>
    </source>
</reference>
<dbReference type="EMBL" id="JBHMEI010000076">
    <property type="protein sequence ID" value="MFB9208311.1"/>
    <property type="molecule type" value="Genomic_DNA"/>
</dbReference>
<dbReference type="PANTHER" id="PTHR30595:SF6">
    <property type="entry name" value="SCHLAFEN ALBA-2 DOMAIN-CONTAINING PROTEIN"/>
    <property type="match status" value="1"/>
</dbReference>
<protein>
    <submittedName>
        <fullName evidence="2">Helix-turn-helix domain-containing protein</fullName>
    </submittedName>
</protein>
<dbReference type="PANTHER" id="PTHR30595">
    <property type="entry name" value="GLPR-RELATED TRANSCRIPTIONAL REPRESSOR"/>
    <property type="match status" value="1"/>
</dbReference>
<proteinExistence type="predicted"/>
<dbReference type="InterPro" id="IPR007421">
    <property type="entry name" value="Schlafen_AlbA_2_dom"/>
</dbReference>